<dbReference type="Gene3D" id="3.40.390.10">
    <property type="entry name" value="Collagenase (Catalytic Domain)"/>
    <property type="match status" value="1"/>
</dbReference>
<dbReference type="AlphaFoldDB" id="A0A7G9SU87"/>
<gene>
    <name evidence="3" type="ORF">H9L16_07690</name>
</gene>
<name>A0A7G9SU87_9GAMM</name>
<dbReference type="PANTHER" id="PTHR46580">
    <property type="entry name" value="SENSOR KINASE-RELATED"/>
    <property type="match status" value="1"/>
</dbReference>
<dbReference type="Gene3D" id="2.130.10.130">
    <property type="entry name" value="Integrin alpha, N-terminal"/>
    <property type="match status" value="1"/>
</dbReference>
<dbReference type="SUPFAM" id="SSF69318">
    <property type="entry name" value="Integrin alpha N-terminal domain"/>
    <property type="match status" value="1"/>
</dbReference>
<accession>A0A7G9SU87</accession>
<sequence length="734" mass="78789">MASATATLAVNAMVVTPAAGENRRHKPSIADAPDQGTLLGYSQNVPTRQQGALSWHPAAISEAHALASIAKGEMHLAAPDGGQVRLRYLRHTEQLGGNWTWVGQVVGGDARQNAVITFGPQAVFGSIPRGSQPALQLQTRQGIVYVVAADPSRLLPFRSNDDARLPPPAGGATSAALGKREAKAAAPPRTAITATASESTTVDVVVGYSNGMQAELGSESAVVTRMAYLVEYGNQAMVNSQVTGGMRLVGTAQVTYSDTTTNDSTLDDVTGRTLAALTPLHQARDAYGADILLLARPLRAEHEGCGIAWLLGGGQTPITPSDANWAYGVISDGSYSEGNTTWFCGDSTLAHEAGHLLGSVHDRANASGTGRYPYSYGYNASGVCDVMAYCDEQNVEYQVFSNPRISICGGNACGVLDSEDNARSLNQTISLVAAFRATVVPHAPASTPRNDFDGDGRSDLFWRNLVDGRDILWWGAEYADQRDVGGVATLTWNVVGAGDFDGDGSSDLFWRNASSGQNIVWPSADNTRLRYTTAVTNPAWKVVGIGDFNGDERDDIFWRNTSSGENIIWWSGEYVGLTREQTVSTAWQVVGIGDFDGDGESDVFWRNALTGANIVWWSGDYAGFASLNPVANAAWEVVASDDFDGDGRADVFWRNRNTGENIIWWQADYAQLQQEVAINTAWKVEASGDYDGDGEADLFWRHSTTGQNVVWDSGRYANRRDLTGVTNMAWAVQP</sequence>
<evidence type="ECO:0000313" key="4">
    <source>
        <dbReference type="Proteomes" id="UP000515804"/>
    </source>
</evidence>
<dbReference type="Pfam" id="PF13517">
    <property type="entry name" value="FG-GAP_3"/>
    <property type="match status" value="2"/>
</dbReference>
<dbReference type="InterPro" id="IPR028994">
    <property type="entry name" value="Integrin_alpha_N"/>
</dbReference>
<dbReference type="RefSeq" id="WP_187553925.1">
    <property type="nucleotide sequence ID" value="NZ_BMZL01000002.1"/>
</dbReference>
<evidence type="ECO:0000256" key="2">
    <source>
        <dbReference type="SAM" id="MobiDB-lite"/>
    </source>
</evidence>
<keyword evidence="4" id="KW-1185">Reference proteome</keyword>
<dbReference type="KEGG" id="tcn:H9L16_07690"/>
<evidence type="ECO:0000313" key="3">
    <source>
        <dbReference type="EMBL" id="QNN71412.1"/>
    </source>
</evidence>
<dbReference type="SUPFAM" id="SSF55486">
    <property type="entry name" value="Metalloproteases ('zincins'), catalytic domain"/>
    <property type="match status" value="1"/>
</dbReference>
<dbReference type="InterPro" id="IPR024079">
    <property type="entry name" value="MetalloPept_cat_dom_sf"/>
</dbReference>
<protein>
    <submittedName>
        <fullName evidence="3">VCBS repeat-containing protein</fullName>
    </submittedName>
</protein>
<organism evidence="3 4">
    <name type="scientific">Thermomonas carbonis</name>
    <dbReference type="NCBI Taxonomy" id="1463158"/>
    <lineage>
        <taxon>Bacteria</taxon>
        <taxon>Pseudomonadati</taxon>
        <taxon>Pseudomonadota</taxon>
        <taxon>Gammaproteobacteria</taxon>
        <taxon>Lysobacterales</taxon>
        <taxon>Lysobacteraceae</taxon>
        <taxon>Thermomonas</taxon>
    </lineage>
</organism>
<dbReference type="GO" id="GO:0008237">
    <property type="term" value="F:metallopeptidase activity"/>
    <property type="evidence" value="ECO:0007669"/>
    <property type="project" value="InterPro"/>
</dbReference>
<evidence type="ECO:0000256" key="1">
    <source>
        <dbReference type="ARBA" id="ARBA00022729"/>
    </source>
</evidence>
<dbReference type="EMBL" id="CP060719">
    <property type="protein sequence ID" value="QNN71412.1"/>
    <property type="molecule type" value="Genomic_DNA"/>
</dbReference>
<feature type="region of interest" description="Disordered" evidence="2">
    <location>
        <begin position="158"/>
        <end position="189"/>
    </location>
</feature>
<proteinExistence type="predicted"/>
<dbReference type="InterPro" id="IPR013517">
    <property type="entry name" value="FG-GAP"/>
</dbReference>
<reference evidence="3 4" key="1">
    <citation type="submission" date="2020-08" db="EMBL/GenBank/DDBJ databases">
        <title>Genome sequence of Thermomonas carbonis KCTC 42013T.</title>
        <authorList>
            <person name="Hyun D.-W."/>
            <person name="Bae J.-W."/>
        </authorList>
    </citation>
    <scope>NUCLEOTIDE SEQUENCE [LARGE SCALE GENOMIC DNA]</scope>
    <source>
        <strain evidence="3 4">KCTC 42013</strain>
    </source>
</reference>
<dbReference type="Pfam" id="PF13583">
    <property type="entry name" value="Reprolysin_4"/>
    <property type="match status" value="1"/>
</dbReference>
<keyword evidence="1" id="KW-0732">Signal</keyword>
<dbReference type="Proteomes" id="UP000515804">
    <property type="component" value="Chromosome"/>
</dbReference>